<dbReference type="GO" id="GO:0005886">
    <property type="term" value="C:plasma membrane"/>
    <property type="evidence" value="ECO:0007669"/>
    <property type="project" value="UniProtKB-SubCell"/>
</dbReference>
<dbReference type="Pfam" id="PF12679">
    <property type="entry name" value="ABC2_membrane_2"/>
    <property type="match status" value="1"/>
</dbReference>
<accession>A0A1G4QZB3</accession>
<keyword evidence="1" id="KW-0812">Transmembrane</keyword>
<gene>
    <name evidence="2" type="ORF">SAMN04487970_1009138</name>
</gene>
<keyword evidence="3" id="KW-1185">Reference proteome</keyword>
<dbReference type="GO" id="GO:0140359">
    <property type="term" value="F:ABC-type transporter activity"/>
    <property type="evidence" value="ECO:0007669"/>
    <property type="project" value="InterPro"/>
</dbReference>
<feature type="transmembrane region" description="Helical" evidence="1">
    <location>
        <begin position="69"/>
        <end position="92"/>
    </location>
</feature>
<sequence length="294" mass="32398">MITIIGSTWKELLRKRVMLLTLLMTVIFLFAFWFVAKTIGASLHDGTYNPSDMQYIIAVYERSTMILSVGFFFGSFVIAFLSIFSSFSVIAGEAEQGVLQALMTRPLSRLSWYMGRWIGFVSWGIGYAALLFISILLVSWAHAGIPGDIVSLMRSSALFIFVVPLLVSLSMLGSCHFSSTGNGVLMTMLYGAGWLGGMIEKVAGSIQIEQNIAIKPLLTIAGIMSIVMPADSLQNRMQAELFAVNELQGLVNLKSLFSIFGVGQVPSNAFLMYSAGYMLIMLLLGLWSFRRKDL</sequence>
<dbReference type="Proteomes" id="UP000198601">
    <property type="component" value="Unassembled WGS sequence"/>
</dbReference>
<feature type="transmembrane region" description="Helical" evidence="1">
    <location>
        <begin position="17"/>
        <end position="36"/>
    </location>
</feature>
<dbReference type="EMBL" id="FMTT01000009">
    <property type="protein sequence ID" value="SCW49319.1"/>
    <property type="molecule type" value="Genomic_DNA"/>
</dbReference>
<feature type="transmembrane region" description="Helical" evidence="1">
    <location>
        <begin position="212"/>
        <end position="230"/>
    </location>
</feature>
<dbReference type="STRING" id="624147.SAMN04487970_1009138"/>
<dbReference type="RefSeq" id="WP_090670027.1">
    <property type="nucleotide sequence ID" value="NZ_FMTT01000009.1"/>
</dbReference>
<feature type="transmembrane region" description="Helical" evidence="1">
    <location>
        <begin position="152"/>
        <end position="172"/>
    </location>
</feature>
<feature type="transmembrane region" description="Helical" evidence="1">
    <location>
        <begin position="113"/>
        <end position="140"/>
    </location>
</feature>
<organism evidence="2 3">
    <name type="scientific">Paenibacillus tianmuensis</name>
    <dbReference type="NCBI Taxonomy" id="624147"/>
    <lineage>
        <taxon>Bacteria</taxon>
        <taxon>Bacillati</taxon>
        <taxon>Bacillota</taxon>
        <taxon>Bacilli</taxon>
        <taxon>Bacillales</taxon>
        <taxon>Paenibacillaceae</taxon>
        <taxon>Paenibacillus</taxon>
    </lineage>
</organism>
<evidence type="ECO:0000313" key="3">
    <source>
        <dbReference type="Proteomes" id="UP000198601"/>
    </source>
</evidence>
<keyword evidence="1" id="KW-0472">Membrane</keyword>
<proteinExistence type="predicted"/>
<name>A0A1G4QZB3_9BACL</name>
<keyword evidence="1" id="KW-1133">Transmembrane helix</keyword>
<evidence type="ECO:0000256" key="1">
    <source>
        <dbReference type="SAM" id="Phobius"/>
    </source>
</evidence>
<evidence type="ECO:0000313" key="2">
    <source>
        <dbReference type="EMBL" id="SCW49319.1"/>
    </source>
</evidence>
<dbReference type="OrthoDB" id="5146022at2"/>
<protein>
    <submittedName>
        <fullName evidence="2">ABC-2 family transporter protein</fullName>
    </submittedName>
</protein>
<feature type="transmembrane region" description="Helical" evidence="1">
    <location>
        <begin position="269"/>
        <end position="289"/>
    </location>
</feature>
<reference evidence="3" key="1">
    <citation type="submission" date="2016-10" db="EMBL/GenBank/DDBJ databases">
        <authorList>
            <person name="Varghese N."/>
            <person name="Submissions S."/>
        </authorList>
    </citation>
    <scope>NUCLEOTIDE SEQUENCE [LARGE SCALE GENOMIC DNA]</scope>
    <source>
        <strain evidence="3">CGMCC 1.8946</strain>
    </source>
</reference>
<dbReference type="AlphaFoldDB" id="A0A1G4QZB3"/>